<dbReference type="EMBL" id="VYKJ01000011">
    <property type="protein sequence ID" value="KAA8997344.1"/>
    <property type="molecule type" value="Genomic_DNA"/>
</dbReference>
<feature type="chain" id="PRO_5023924605" evidence="2">
    <location>
        <begin position="31"/>
        <end position="224"/>
    </location>
</feature>
<dbReference type="PROSITE" id="PS51257">
    <property type="entry name" value="PROKAR_LIPOPROTEIN"/>
    <property type="match status" value="1"/>
</dbReference>
<dbReference type="AlphaFoldDB" id="A0A5J5FUJ0"/>
<feature type="compositionally biased region" description="Pro residues" evidence="1">
    <location>
        <begin position="51"/>
        <end position="68"/>
    </location>
</feature>
<dbReference type="OrthoDB" id="6497231at2"/>
<dbReference type="Proteomes" id="UP000335415">
    <property type="component" value="Unassembled WGS sequence"/>
</dbReference>
<feature type="signal peptide" evidence="2">
    <location>
        <begin position="1"/>
        <end position="30"/>
    </location>
</feature>
<gene>
    <name evidence="3" type="ORF">FJU30_19095</name>
</gene>
<keyword evidence="4" id="KW-1185">Reference proteome</keyword>
<name>A0A5J5FUJ0_9GAMM</name>
<reference evidence="3 4" key="1">
    <citation type="submission" date="2019-09" db="EMBL/GenBank/DDBJ databases">
        <authorList>
            <person name="Li Y."/>
        </authorList>
    </citation>
    <scope>NUCLEOTIDE SEQUENCE [LARGE SCALE GENOMIC DNA]</scope>
    <source>
        <strain evidence="3 4">L3-3HA</strain>
    </source>
</reference>
<comment type="caution">
    <text evidence="3">The sequence shown here is derived from an EMBL/GenBank/DDBJ whole genome shotgun (WGS) entry which is preliminary data.</text>
</comment>
<evidence type="ECO:0000313" key="3">
    <source>
        <dbReference type="EMBL" id="KAA8997344.1"/>
    </source>
</evidence>
<organism evidence="3 4">
    <name type="scientific">Affinibrenneria salicis</name>
    <dbReference type="NCBI Taxonomy" id="2590031"/>
    <lineage>
        <taxon>Bacteria</taxon>
        <taxon>Pseudomonadati</taxon>
        <taxon>Pseudomonadota</taxon>
        <taxon>Gammaproteobacteria</taxon>
        <taxon>Enterobacterales</taxon>
        <taxon>Pectobacteriaceae</taxon>
        <taxon>Affinibrenneria</taxon>
    </lineage>
</organism>
<dbReference type="Gene3D" id="3.40.1000.10">
    <property type="entry name" value="Mog1/PsbP, alpha/beta/alpha sandwich"/>
    <property type="match status" value="1"/>
</dbReference>
<dbReference type="RefSeq" id="WP_150436567.1">
    <property type="nucleotide sequence ID" value="NZ_VYKJ01000011.1"/>
</dbReference>
<evidence type="ECO:0000313" key="4">
    <source>
        <dbReference type="Proteomes" id="UP000335415"/>
    </source>
</evidence>
<accession>A0A5J5FUJ0</accession>
<evidence type="ECO:0000256" key="2">
    <source>
        <dbReference type="SAM" id="SignalP"/>
    </source>
</evidence>
<evidence type="ECO:0000256" key="1">
    <source>
        <dbReference type="SAM" id="MobiDB-lite"/>
    </source>
</evidence>
<keyword evidence="2" id="KW-0732">Signal</keyword>
<sequence length="224" mass="24142">MSVKKARKMRKTLLNIGVGVLLLSALSACDKPADKPAPQPDKPPLQVAAPPAEPPAAPEPAAPEPPPGYKVTLQKGRIAFTLSENFTDQTAQSGAPDSGADSTHLFINSQSRQLVVFSLVAPAAGQTLKNDSKGLDALGDEIFTGLSSQYQHIKQLQKQSINVGKLPVRRMDNELRVNGQMVDSTLLYTVWHKKVLTLQINTPASRGDEHAALLDRILTTLVLR</sequence>
<protein>
    <submittedName>
        <fullName evidence="3">DUF1795 domain-containing protein</fullName>
    </submittedName>
</protein>
<proteinExistence type="predicted"/>
<feature type="region of interest" description="Disordered" evidence="1">
    <location>
        <begin position="30"/>
        <end position="69"/>
    </location>
</feature>